<dbReference type="EMBL" id="CAKMRJ010005523">
    <property type="protein sequence ID" value="CAH1445782.1"/>
    <property type="molecule type" value="Genomic_DNA"/>
</dbReference>
<evidence type="ECO:0000259" key="5">
    <source>
        <dbReference type="Pfam" id="PF04935"/>
    </source>
</evidence>
<dbReference type="Proteomes" id="UP001157418">
    <property type="component" value="Unassembled WGS sequence"/>
</dbReference>
<evidence type="ECO:0000313" key="7">
    <source>
        <dbReference type="EMBL" id="CAH1445782.1"/>
    </source>
</evidence>
<evidence type="ECO:0000259" key="6">
    <source>
        <dbReference type="Pfam" id="PF15459"/>
    </source>
</evidence>
<dbReference type="GO" id="GO:0003723">
    <property type="term" value="F:RNA binding"/>
    <property type="evidence" value="ECO:0007669"/>
    <property type="project" value="TreeGrafter"/>
</dbReference>
<evidence type="ECO:0000256" key="3">
    <source>
        <dbReference type="ARBA" id="ARBA00023242"/>
    </source>
</evidence>
<dbReference type="GO" id="GO:0005730">
    <property type="term" value="C:nucleolus"/>
    <property type="evidence" value="ECO:0007669"/>
    <property type="project" value="TreeGrafter"/>
</dbReference>
<feature type="compositionally biased region" description="Acidic residues" evidence="4">
    <location>
        <begin position="152"/>
        <end position="165"/>
    </location>
</feature>
<evidence type="ECO:0000313" key="8">
    <source>
        <dbReference type="Proteomes" id="UP001157418"/>
    </source>
</evidence>
<protein>
    <recommendedName>
        <fullName evidence="9">Ribosomal RNA-processing protein 14/surfeit locus protein 6 C-terminal domain-containing protein</fullName>
    </recommendedName>
</protein>
<feature type="domain" description="Ribosomal RNA-processing protein 14/surfeit locus protein 6 C-terminal" evidence="5">
    <location>
        <begin position="204"/>
        <end position="374"/>
    </location>
</feature>
<evidence type="ECO:0008006" key="9">
    <source>
        <dbReference type="Google" id="ProtNLM"/>
    </source>
</evidence>
<comment type="subcellular location">
    <subcellularLocation>
        <location evidence="1">Nucleus</location>
    </subcellularLocation>
</comment>
<accession>A0AAU9P6N7</accession>
<feature type="compositionally biased region" description="Basic and acidic residues" evidence="4">
    <location>
        <begin position="112"/>
        <end position="129"/>
    </location>
</feature>
<keyword evidence="3" id="KW-0539">Nucleus</keyword>
<feature type="domain" description="Ribosomal RNA-processing protein 14 N-terminal" evidence="6">
    <location>
        <begin position="68"/>
        <end position="128"/>
    </location>
</feature>
<dbReference type="GO" id="GO:0003677">
    <property type="term" value="F:DNA binding"/>
    <property type="evidence" value="ECO:0007669"/>
    <property type="project" value="TreeGrafter"/>
</dbReference>
<reference evidence="7 8" key="1">
    <citation type="submission" date="2022-01" db="EMBL/GenBank/DDBJ databases">
        <authorList>
            <person name="Xiong W."/>
            <person name="Schranz E."/>
        </authorList>
    </citation>
    <scope>NUCLEOTIDE SEQUENCE [LARGE SCALE GENOMIC DNA]</scope>
</reference>
<dbReference type="PANTHER" id="PTHR14369">
    <property type="entry name" value="SURFEIT LOCUS PROTEIN 6"/>
    <property type="match status" value="1"/>
</dbReference>
<proteinExistence type="inferred from homology"/>
<evidence type="ECO:0000256" key="2">
    <source>
        <dbReference type="ARBA" id="ARBA00005904"/>
    </source>
</evidence>
<sequence length="400" mass="46019">MKLSNIRLKPNTRHNNASICLILSIAYAATATPGDVRPATGFVFFFSFAMKKKLQKGTLSTDDLKTLIHDHALFFDKLVELIPAKFYLPVEEDSKPWFQGLSKGKKASLKQQTRDNIKKSRRDRLDPEKSQTTTLDLLKKSISKNENSNKDSDDDDDDEEEEEEIEIKVKPITNFDGETSNKSVTYEELRQRLHSKLEMLKANRGEGKRTMMMNERRERGDFTDKKRKREDHDNGGKGSGSGDKDKDKDKFEGDFEFGKVKLGDEDGSKKKKVKKGSKVQELEKAKKLKEAKKEDVVVATKHSWKAATEKAMGVKVHDDPKLLKKSLQKDKKRREKSAGKWKERVETQDKLSKEKQSKRRGNIEERANQKKARKIAKREKKLMRPGFEGRKEGYIGDKRD</sequence>
<feature type="compositionally biased region" description="Basic and acidic residues" evidence="4">
    <location>
        <begin position="185"/>
        <end position="235"/>
    </location>
</feature>
<dbReference type="AlphaFoldDB" id="A0AAU9P6N7"/>
<evidence type="ECO:0000256" key="1">
    <source>
        <dbReference type="ARBA" id="ARBA00004123"/>
    </source>
</evidence>
<dbReference type="GO" id="GO:0042273">
    <property type="term" value="P:ribosomal large subunit biogenesis"/>
    <property type="evidence" value="ECO:0007669"/>
    <property type="project" value="TreeGrafter"/>
</dbReference>
<dbReference type="Pfam" id="PF15459">
    <property type="entry name" value="RRP14"/>
    <property type="match status" value="1"/>
</dbReference>
<feature type="compositionally biased region" description="Basic residues" evidence="4">
    <location>
        <begin position="369"/>
        <end position="383"/>
    </location>
</feature>
<dbReference type="GO" id="GO:0042274">
    <property type="term" value="P:ribosomal small subunit biogenesis"/>
    <property type="evidence" value="ECO:0007669"/>
    <property type="project" value="TreeGrafter"/>
</dbReference>
<dbReference type="InterPro" id="IPR029190">
    <property type="entry name" value="Rrp14/SURF6_C"/>
</dbReference>
<dbReference type="PANTHER" id="PTHR14369:SF0">
    <property type="entry name" value="SURFEIT LOCUS PROTEIN 6"/>
    <property type="match status" value="1"/>
</dbReference>
<dbReference type="InterPro" id="IPR029188">
    <property type="entry name" value="Rrp14_N"/>
</dbReference>
<keyword evidence="8" id="KW-1185">Reference proteome</keyword>
<dbReference type="Pfam" id="PF04935">
    <property type="entry name" value="SURF6"/>
    <property type="match status" value="1"/>
</dbReference>
<comment type="caution">
    <text evidence="7">The sequence shown here is derived from an EMBL/GenBank/DDBJ whole genome shotgun (WGS) entry which is preliminary data.</text>
</comment>
<feature type="region of interest" description="Disordered" evidence="4">
    <location>
        <begin position="103"/>
        <end position="400"/>
    </location>
</feature>
<organism evidence="7 8">
    <name type="scientific">Lactuca virosa</name>
    <dbReference type="NCBI Taxonomy" id="75947"/>
    <lineage>
        <taxon>Eukaryota</taxon>
        <taxon>Viridiplantae</taxon>
        <taxon>Streptophyta</taxon>
        <taxon>Embryophyta</taxon>
        <taxon>Tracheophyta</taxon>
        <taxon>Spermatophyta</taxon>
        <taxon>Magnoliopsida</taxon>
        <taxon>eudicotyledons</taxon>
        <taxon>Gunneridae</taxon>
        <taxon>Pentapetalae</taxon>
        <taxon>asterids</taxon>
        <taxon>campanulids</taxon>
        <taxon>Asterales</taxon>
        <taxon>Asteraceae</taxon>
        <taxon>Cichorioideae</taxon>
        <taxon>Cichorieae</taxon>
        <taxon>Lactucinae</taxon>
        <taxon>Lactuca</taxon>
    </lineage>
</organism>
<evidence type="ECO:0000256" key="4">
    <source>
        <dbReference type="SAM" id="MobiDB-lite"/>
    </source>
</evidence>
<feature type="compositionally biased region" description="Basic and acidic residues" evidence="4">
    <location>
        <begin position="387"/>
        <end position="400"/>
    </location>
</feature>
<feature type="compositionally biased region" description="Basic and acidic residues" evidence="4">
    <location>
        <begin position="242"/>
        <end position="268"/>
    </location>
</feature>
<feature type="compositionally biased region" description="Basic residues" evidence="4">
    <location>
        <begin position="323"/>
        <end position="335"/>
    </location>
</feature>
<gene>
    <name evidence="7" type="ORF">LVIROSA_LOCUS31523</name>
</gene>
<dbReference type="InterPro" id="IPR007019">
    <property type="entry name" value="SURF6"/>
</dbReference>
<comment type="similarity">
    <text evidence="2">Belongs to the SURF6 family.</text>
</comment>
<name>A0AAU9P6N7_9ASTR</name>
<feature type="compositionally biased region" description="Basic and acidic residues" evidence="4">
    <location>
        <begin position="336"/>
        <end position="368"/>
    </location>
</feature>